<accession>A0A5N5IMR4</accession>
<keyword evidence="2 5" id="KW-0378">Hydrolase</keyword>
<keyword evidence="3 5" id="KW-0063">Aspartyl esterase</keyword>
<evidence type="ECO:0000256" key="3">
    <source>
        <dbReference type="ARBA" id="ARBA00023085"/>
    </source>
</evidence>
<keyword evidence="5" id="KW-0732">Signal</keyword>
<dbReference type="GO" id="GO:0045490">
    <property type="term" value="P:pectin catabolic process"/>
    <property type="evidence" value="ECO:0007669"/>
    <property type="project" value="UniProtKB-UniRule"/>
</dbReference>
<dbReference type="AlphaFoldDB" id="A0A5N5IMR4"/>
<dbReference type="Proteomes" id="UP000319204">
    <property type="component" value="Unassembled WGS sequence"/>
</dbReference>
<dbReference type="EMBL" id="VNIK02000011">
    <property type="protein sequence ID" value="KAB5485731.1"/>
    <property type="molecule type" value="Genomic_DNA"/>
</dbReference>
<dbReference type="Pfam" id="PF01095">
    <property type="entry name" value="Pectinesterase"/>
    <property type="match status" value="1"/>
</dbReference>
<dbReference type="GO" id="GO:0009279">
    <property type="term" value="C:cell outer membrane"/>
    <property type="evidence" value="ECO:0007669"/>
    <property type="project" value="TreeGrafter"/>
</dbReference>
<feature type="active site" evidence="4">
    <location>
        <position position="181"/>
    </location>
</feature>
<dbReference type="GO" id="GO:0030599">
    <property type="term" value="F:pectinesterase activity"/>
    <property type="evidence" value="ECO:0007669"/>
    <property type="project" value="UniProtKB-UniRule"/>
</dbReference>
<protein>
    <recommendedName>
        <fullName evidence="5">Pectinesterase</fullName>
        <ecNumber evidence="5">3.1.1.11</ecNumber>
    </recommendedName>
</protein>
<dbReference type="GO" id="GO:0042545">
    <property type="term" value="P:cell wall modification"/>
    <property type="evidence" value="ECO:0007669"/>
    <property type="project" value="UniProtKB-UniRule"/>
</dbReference>
<feature type="domain" description="Pectinesterase catalytic" evidence="6">
    <location>
        <begin position="26"/>
        <end position="316"/>
    </location>
</feature>
<evidence type="ECO:0000256" key="5">
    <source>
        <dbReference type="RuleBase" id="RU000589"/>
    </source>
</evidence>
<dbReference type="InterPro" id="IPR012334">
    <property type="entry name" value="Pectin_lyas_fold"/>
</dbReference>
<comment type="caution">
    <text evidence="7">The sequence shown here is derived from an EMBL/GenBank/DDBJ whole genome shotgun (WGS) entry which is preliminary data.</text>
</comment>
<keyword evidence="8" id="KW-1185">Reference proteome</keyword>
<comment type="pathway">
    <text evidence="5">Glycan metabolism; pectin degradation; 2-dehydro-3-deoxy-D-gluconate from pectin: step 1/5.</text>
</comment>
<dbReference type="PANTHER" id="PTHR31321">
    <property type="entry name" value="ACYL-COA THIOESTER HYDROLASE YBHC-RELATED"/>
    <property type="match status" value="1"/>
</dbReference>
<gene>
    <name evidence="7" type="ORF">FOT42_014630</name>
</gene>
<evidence type="ECO:0000313" key="8">
    <source>
        <dbReference type="Proteomes" id="UP000319204"/>
    </source>
</evidence>
<evidence type="ECO:0000259" key="6">
    <source>
        <dbReference type="Pfam" id="PF01095"/>
    </source>
</evidence>
<dbReference type="InterPro" id="IPR033131">
    <property type="entry name" value="Pectinesterase_Asp_AS"/>
</dbReference>
<name>A0A5N5IMR4_9FLAO</name>
<feature type="signal peptide" evidence="5">
    <location>
        <begin position="1"/>
        <end position="19"/>
    </location>
</feature>
<dbReference type="RefSeq" id="WP_151891278.1">
    <property type="nucleotide sequence ID" value="NZ_VNIK02000011.1"/>
</dbReference>
<comment type="similarity">
    <text evidence="1">Belongs to the pectinesterase family.</text>
</comment>
<dbReference type="OrthoDB" id="9804686at2"/>
<comment type="catalytic activity">
    <reaction evidence="5">
        <text>[(1-&gt;4)-alpha-D-galacturonosyl methyl ester](n) + n H2O = [(1-&gt;4)-alpha-D-galacturonosyl](n) + n methanol + n H(+)</text>
        <dbReference type="Rhea" id="RHEA:22380"/>
        <dbReference type="Rhea" id="RHEA-COMP:14570"/>
        <dbReference type="Rhea" id="RHEA-COMP:14573"/>
        <dbReference type="ChEBI" id="CHEBI:15377"/>
        <dbReference type="ChEBI" id="CHEBI:15378"/>
        <dbReference type="ChEBI" id="CHEBI:17790"/>
        <dbReference type="ChEBI" id="CHEBI:140522"/>
        <dbReference type="ChEBI" id="CHEBI:140523"/>
        <dbReference type="EC" id="3.1.1.11"/>
    </reaction>
</comment>
<evidence type="ECO:0000256" key="4">
    <source>
        <dbReference type="PROSITE-ProRule" id="PRU10040"/>
    </source>
</evidence>
<dbReference type="SUPFAM" id="SSF51126">
    <property type="entry name" value="Pectin lyase-like"/>
    <property type="match status" value="1"/>
</dbReference>
<organism evidence="7 8">
    <name type="scientific">Flagellimonas hadalis</name>
    <dbReference type="NCBI Taxonomy" id="2597517"/>
    <lineage>
        <taxon>Bacteria</taxon>
        <taxon>Pseudomonadati</taxon>
        <taxon>Bacteroidota</taxon>
        <taxon>Flavobacteriia</taxon>
        <taxon>Flavobacteriales</taxon>
        <taxon>Flavobacteriaceae</taxon>
        <taxon>Flagellimonas</taxon>
    </lineage>
</organism>
<dbReference type="InterPro" id="IPR011050">
    <property type="entry name" value="Pectin_lyase_fold/virulence"/>
</dbReference>
<dbReference type="EC" id="3.1.1.11" evidence="5"/>
<evidence type="ECO:0000256" key="2">
    <source>
        <dbReference type="ARBA" id="ARBA00022801"/>
    </source>
</evidence>
<dbReference type="InterPro" id="IPR000070">
    <property type="entry name" value="Pectinesterase_cat"/>
</dbReference>
<dbReference type="Gene3D" id="2.160.20.10">
    <property type="entry name" value="Single-stranded right-handed beta-helix, Pectin lyase-like"/>
    <property type="match status" value="1"/>
</dbReference>
<dbReference type="PROSITE" id="PS00503">
    <property type="entry name" value="PECTINESTERASE_2"/>
    <property type="match status" value="1"/>
</dbReference>
<sequence length="327" mass="36871">MMRFKVFLLCSLLGSILQAQEPYRKIVVAQDGSGDFTQIQEAINSTRDLGPSYVQFFLKEGIYEENIEIPSWKHQLTFIGESRDGTIIRGNNYSGKPTKDGDKLSTFTSHTVLVEGDDIHFKNLTIQNTWCNKGQAVALHVEGDRFIAEDCAILGCQDTVYTANEGSRQYYDNCLIAGTTDFIFGEATAVFKDCEIRSLRDSYITAAATPKDQAFGYVFLNARLTAEKGVSKVYLGRPWRPYARTVFINSELGPHILPEGWHHWPGDQMFPDKEKTTYYAESNSKGPGAGPKTRVDWSHQLNADEVKKYTLENIFNGWVPAEIKLHN</sequence>
<reference evidence="7" key="1">
    <citation type="submission" date="2019-10" db="EMBL/GenBank/DDBJ databases">
        <title>Muricauda hadale sp. nov., a piezophilic bacterium isolated from hadopelagic water of the Mariana Trench.</title>
        <authorList>
            <person name="Wei Y."/>
        </authorList>
    </citation>
    <scope>NUCLEOTIDE SEQUENCE [LARGE SCALE GENOMIC DNA]</scope>
    <source>
        <strain evidence="7">MT-229</strain>
    </source>
</reference>
<dbReference type="PANTHER" id="PTHR31321:SF57">
    <property type="entry name" value="PECTINESTERASE 53-RELATED"/>
    <property type="match status" value="1"/>
</dbReference>
<feature type="chain" id="PRO_5024509122" description="Pectinesterase" evidence="5">
    <location>
        <begin position="20"/>
        <end position="327"/>
    </location>
</feature>
<proteinExistence type="inferred from homology"/>
<evidence type="ECO:0000313" key="7">
    <source>
        <dbReference type="EMBL" id="KAB5485731.1"/>
    </source>
</evidence>
<evidence type="ECO:0000256" key="1">
    <source>
        <dbReference type="ARBA" id="ARBA00008891"/>
    </source>
</evidence>
<dbReference type="UniPathway" id="UPA00545">
    <property type="reaction ID" value="UER00823"/>
</dbReference>